<gene>
    <name evidence="2" type="ORF">QBC36DRAFT_10405</name>
</gene>
<dbReference type="AlphaFoldDB" id="A0AAN6WA41"/>
<feature type="compositionally biased region" description="Low complexity" evidence="1">
    <location>
        <begin position="113"/>
        <end position="122"/>
    </location>
</feature>
<evidence type="ECO:0000256" key="1">
    <source>
        <dbReference type="SAM" id="MobiDB-lite"/>
    </source>
</evidence>
<sequence>MMAAPMPGPLSFNSQIPVTPPPDHQMFMKGLFPPNAFQQPSHHNHNHQHHNTQPQNRYGSGAGLGLSHEPTPSGSTTTTTTCPHIKHEAEPPKFTSSPRPPSRPMQPPPQLRTSAIPSATSPSSPPFYHPSLSKLQQQQQAQPGFLPSGIDPTTAAQAAIDPRYIAMASRIASYYQQRCQAVANFQQQRCQQWAAAQRAKCQEMTQAAMLVVAWYIRDRINRRRKKAKKSFKRGLTSKNNSKSRVTKGETVRRWVMDVPLKAEVGSDDGGDKFGREMPKDETERDFDMDRMDGEREGEGDKDGKLFEVADGLIKSQLARIEVPLLGVLSFEESESESESDSEMEYEEEYEGEFGEEEYEEDEEEEYEEDEVPGKRGKEEEENTMGNLSKDAQLGTEEGTGSRRKGSRDSSVL</sequence>
<feature type="compositionally biased region" description="Pro residues" evidence="1">
    <location>
        <begin position="98"/>
        <end position="110"/>
    </location>
</feature>
<accession>A0AAN6WA41</accession>
<keyword evidence="3" id="KW-1185">Reference proteome</keyword>
<comment type="caution">
    <text evidence="2">The sequence shown here is derived from an EMBL/GenBank/DDBJ whole genome shotgun (WGS) entry which is preliminary data.</text>
</comment>
<reference evidence="2" key="1">
    <citation type="journal article" date="2023" name="Mol. Phylogenet. Evol.">
        <title>Genome-scale phylogeny and comparative genomics of the fungal order Sordariales.</title>
        <authorList>
            <person name="Hensen N."/>
            <person name="Bonometti L."/>
            <person name="Westerberg I."/>
            <person name="Brannstrom I.O."/>
            <person name="Guillou S."/>
            <person name="Cros-Aarteil S."/>
            <person name="Calhoun S."/>
            <person name="Haridas S."/>
            <person name="Kuo A."/>
            <person name="Mondo S."/>
            <person name="Pangilinan J."/>
            <person name="Riley R."/>
            <person name="LaButti K."/>
            <person name="Andreopoulos B."/>
            <person name="Lipzen A."/>
            <person name="Chen C."/>
            <person name="Yan M."/>
            <person name="Daum C."/>
            <person name="Ng V."/>
            <person name="Clum A."/>
            <person name="Steindorff A."/>
            <person name="Ohm R.A."/>
            <person name="Martin F."/>
            <person name="Silar P."/>
            <person name="Natvig D.O."/>
            <person name="Lalanne C."/>
            <person name="Gautier V."/>
            <person name="Ament-Velasquez S.L."/>
            <person name="Kruys A."/>
            <person name="Hutchinson M.I."/>
            <person name="Powell A.J."/>
            <person name="Barry K."/>
            <person name="Miller A.N."/>
            <person name="Grigoriev I.V."/>
            <person name="Debuchy R."/>
            <person name="Gladieux P."/>
            <person name="Hiltunen Thoren M."/>
            <person name="Johannesson H."/>
        </authorList>
    </citation>
    <scope>NUCLEOTIDE SEQUENCE</scope>
    <source>
        <strain evidence="2">CBS 892.96</strain>
    </source>
</reference>
<feature type="compositionally biased region" description="Acidic residues" evidence="1">
    <location>
        <begin position="331"/>
        <end position="370"/>
    </location>
</feature>
<dbReference type="Proteomes" id="UP001302321">
    <property type="component" value="Unassembled WGS sequence"/>
</dbReference>
<name>A0AAN6WA41_9PEZI</name>
<feature type="compositionally biased region" description="Basic and acidic residues" evidence="1">
    <location>
        <begin position="269"/>
        <end position="303"/>
    </location>
</feature>
<dbReference type="EMBL" id="MU866201">
    <property type="protein sequence ID" value="KAK4176327.1"/>
    <property type="molecule type" value="Genomic_DNA"/>
</dbReference>
<protein>
    <submittedName>
        <fullName evidence="2">Uncharacterized protein</fullName>
    </submittedName>
</protein>
<feature type="region of interest" description="Disordered" evidence="1">
    <location>
        <begin position="226"/>
        <end position="248"/>
    </location>
</feature>
<evidence type="ECO:0000313" key="2">
    <source>
        <dbReference type="EMBL" id="KAK4176327.1"/>
    </source>
</evidence>
<evidence type="ECO:0000313" key="3">
    <source>
        <dbReference type="Proteomes" id="UP001302321"/>
    </source>
</evidence>
<feature type="region of interest" description="Disordered" evidence="1">
    <location>
        <begin position="330"/>
        <end position="412"/>
    </location>
</feature>
<organism evidence="2 3">
    <name type="scientific">Triangularia setosa</name>
    <dbReference type="NCBI Taxonomy" id="2587417"/>
    <lineage>
        <taxon>Eukaryota</taxon>
        <taxon>Fungi</taxon>
        <taxon>Dikarya</taxon>
        <taxon>Ascomycota</taxon>
        <taxon>Pezizomycotina</taxon>
        <taxon>Sordariomycetes</taxon>
        <taxon>Sordariomycetidae</taxon>
        <taxon>Sordariales</taxon>
        <taxon>Podosporaceae</taxon>
        <taxon>Triangularia</taxon>
    </lineage>
</organism>
<proteinExistence type="predicted"/>
<reference evidence="2" key="2">
    <citation type="submission" date="2023-05" db="EMBL/GenBank/DDBJ databases">
        <authorList>
            <consortium name="Lawrence Berkeley National Laboratory"/>
            <person name="Steindorff A."/>
            <person name="Hensen N."/>
            <person name="Bonometti L."/>
            <person name="Westerberg I."/>
            <person name="Brannstrom I.O."/>
            <person name="Guillou S."/>
            <person name="Cros-Aarteil S."/>
            <person name="Calhoun S."/>
            <person name="Haridas S."/>
            <person name="Kuo A."/>
            <person name="Mondo S."/>
            <person name="Pangilinan J."/>
            <person name="Riley R."/>
            <person name="Labutti K."/>
            <person name="Andreopoulos B."/>
            <person name="Lipzen A."/>
            <person name="Chen C."/>
            <person name="Yanf M."/>
            <person name="Daum C."/>
            <person name="Ng V."/>
            <person name="Clum A."/>
            <person name="Ohm R."/>
            <person name="Martin F."/>
            <person name="Silar P."/>
            <person name="Natvig D."/>
            <person name="Lalanne C."/>
            <person name="Gautier V."/>
            <person name="Ament-Velasquez S.L."/>
            <person name="Kruys A."/>
            <person name="Hutchinson M.I."/>
            <person name="Powell A.J."/>
            <person name="Barry K."/>
            <person name="Miller A.N."/>
            <person name="Grigoriev I.V."/>
            <person name="Debuchy R."/>
            <person name="Gladieux P."/>
            <person name="Thoren M.H."/>
            <person name="Johannesson H."/>
        </authorList>
    </citation>
    <scope>NUCLEOTIDE SEQUENCE</scope>
    <source>
        <strain evidence="2">CBS 892.96</strain>
    </source>
</reference>
<feature type="region of interest" description="Disordered" evidence="1">
    <location>
        <begin position="1"/>
        <end position="147"/>
    </location>
</feature>
<feature type="region of interest" description="Disordered" evidence="1">
    <location>
        <begin position="265"/>
        <end position="303"/>
    </location>
</feature>